<keyword evidence="4 5" id="KW-0460">Magnesium</keyword>
<dbReference type="EC" id="3.1.3.-" evidence="5"/>
<dbReference type="Gene3D" id="3.40.50.1000">
    <property type="entry name" value="HAD superfamily/HAD-like"/>
    <property type="match status" value="2"/>
</dbReference>
<dbReference type="GO" id="GO:0016791">
    <property type="term" value="F:phosphatase activity"/>
    <property type="evidence" value="ECO:0007669"/>
    <property type="project" value="TreeGrafter"/>
</dbReference>
<evidence type="ECO:0000256" key="5">
    <source>
        <dbReference type="PIRNR" id="PIRNR000915"/>
    </source>
</evidence>
<dbReference type="SFLD" id="SFLDG01139">
    <property type="entry name" value="C2.A:_Pyridoxal_Phosphate_Phos"/>
    <property type="match status" value="1"/>
</dbReference>
<feature type="binding site" evidence="8">
    <location>
        <position position="12"/>
    </location>
    <ligand>
        <name>Mg(2+)</name>
        <dbReference type="ChEBI" id="CHEBI:18420"/>
    </ligand>
</feature>
<evidence type="ECO:0000256" key="6">
    <source>
        <dbReference type="PIRSR" id="PIRSR000915-1"/>
    </source>
</evidence>
<evidence type="ECO:0000256" key="3">
    <source>
        <dbReference type="ARBA" id="ARBA00022801"/>
    </source>
</evidence>
<dbReference type="EMBL" id="RHHT01000027">
    <property type="protein sequence ID" value="RNB77996.1"/>
    <property type="molecule type" value="Genomic_DNA"/>
</dbReference>
<dbReference type="InterPro" id="IPR023214">
    <property type="entry name" value="HAD_sf"/>
</dbReference>
<evidence type="ECO:0000256" key="7">
    <source>
        <dbReference type="PIRSR" id="PIRSR000915-2"/>
    </source>
</evidence>
<keyword evidence="2 5" id="KW-0479">Metal-binding</keyword>
<dbReference type="PIRSF" id="PIRSF000915">
    <property type="entry name" value="PGP-type_phosphatase"/>
    <property type="match status" value="1"/>
</dbReference>
<comment type="function">
    <text evidence="5">Catalyzes the dephosphorylation of 2-6 carbon acid sugars in vitro.</text>
</comment>
<keyword evidence="3 9" id="KW-0378">Hydrolase</keyword>
<protein>
    <recommendedName>
        <fullName evidence="5">Acid sugar phosphatase</fullName>
        <ecNumber evidence="5">3.1.3.-</ecNumber>
    </recommendedName>
</protein>
<feature type="binding site" evidence="7">
    <location>
        <position position="183"/>
    </location>
    <ligand>
        <name>substrate</name>
    </ligand>
</feature>
<dbReference type="PANTHER" id="PTHR19288:SF46">
    <property type="entry name" value="HALOACID DEHALOGENASE-LIKE HYDROLASE DOMAIN-CONTAINING PROTEIN 2"/>
    <property type="match status" value="1"/>
</dbReference>
<comment type="cofactor">
    <cofactor evidence="8">
        <name>Mg(2+)</name>
        <dbReference type="ChEBI" id="CHEBI:18420"/>
    </cofactor>
    <text evidence="8">Divalent metal ions. Mg(2+) is the most effective.</text>
</comment>
<dbReference type="RefSeq" id="WP_023558261.1">
    <property type="nucleotide sequence ID" value="NZ_RHHT01000027.1"/>
</dbReference>
<dbReference type="NCBIfam" id="TIGR01460">
    <property type="entry name" value="HAD-SF-IIA"/>
    <property type="match status" value="1"/>
</dbReference>
<dbReference type="PANTHER" id="PTHR19288">
    <property type="entry name" value="4-NITROPHENYLPHOSPHATASE-RELATED"/>
    <property type="match status" value="1"/>
</dbReference>
<dbReference type="FunFam" id="3.40.50.1000:FF:000053">
    <property type="entry name" value="TIGR01457 family HAD hydrolase"/>
    <property type="match status" value="1"/>
</dbReference>
<reference evidence="9 10" key="1">
    <citation type="submission" date="2018-10" db="EMBL/GenBank/DDBJ databases">
        <title>Phylogenomics of Brevibacillus.</title>
        <authorList>
            <person name="Dunlap C."/>
        </authorList>
    </citation>
    <scope>NUCLEOTIDE SEQUENCE [LARGE SCALE GENOMIC DNA]</scope>
    <source>
        <strain evidence="9 10">JCM 15085</strain>
    </source>
</reference>
<proteinExistence type="inferred from homology"/>
<dbReference type="InterPro" id="IPR006354">
    <property type="entry name" value="HAD-SF_hydro_IIA_hyp1"/>
</dbReference>
<evidence type="ECO:0000256" key="8">
    <source>
        <dbReference type="PIRSR" id="PIRSR000915-3"/>
    </source>
</evidence>
<accession>A0A3M8CQE4</accession>
<name>A0A3M8CQE4_9BACL</name>
<dbReference type="Pfam" id="PF13344">
    <property type="entry name" value="Hydrolase_6"/>
    <property type="match status" value="1"/>
</dbReference>
<sequence length="260" mass="27913">MNSKNYKGYLLDLDGTIYRGTEAVPGAEAFLAHLREEQIPYLFLTNNSSATPQQVAKRLQQMGIEATADEVYTSSMATAQYLSEQADQAEVYVIGEEGLRTELLSRGFILTEEEPKFVVVGIDKEFSYEKLAIAARAVRNGAALIATNGDAALPSNHGLIPGNGSLVAAVEVASGAKATFIGKPEPIIVRYALGKLGTHTGDTLIVGDNLHTDIEAGANSGLDSLLVLTGYSTREDAQRHAVRPTHVAEDLAEWLLRIKA</sequence>
<feature type="active site" description="Proton donor" evidence="6">
    <location>
        <position position="14"/>
    </location>
</feature>
<dbReference type="SFLD" id="SFLDS00003">
    <property type="entry name" value="Haloacid_Dehalogenase"/>
    <property type="match status" value="1"/>
</dbReference>
<evidence type="ECO:0000256" key="4">
    <source>
        <dbReference type="ARBA" id="ARBA00022842"/>
    </source>
</evidence>
<evidence type="ECO:0000256" key="1">
    <source>
        <dbReference type="ARBA" id="ARBA00006696"/>
    </source>
</evidence>
<dbReference type="InterPro" id="IPR036412">
    <property type="entry name" value="HAD-like_sf"/>
</dbReference>
<dbReference type="GO" id="GO:0046872">
    <property type="term" value="F:metal ion binding"/>
    <property type="evidence" value="ECO:0007669"/>
    <property type="project" value="UniProtKB-KW"/>
</dbReference>
<gene>
    <name evidence="9" type="ORF">EDM58_13400</name>
</gene>
<evidence type="ECO:0000313" key="9">
    <source>
        <dbReference type="EMBL" id="RNB77996.1"/>
    </source>
</evidence>
<comment type="caution">
    <text evidence="9">The sequence shown here is derived from an EMBL/GenBank/DDBJ whole genome shotgun (WGS) entry which is preliminary data.</text>
</comment>
<feature type="binding site" evidence="8">
    <location>
        <position position="14"/>
    </location>
    <ligand>
        <name>Mg(2+)</name>
        <dbReference type="ChEBI" id="CHEBI:18420"/>
    </ligand>
</feature>
<dbReference type="CDD" id="cd07530">
    <property type="entry name" value="HAD_Pase_UmpH-like"/>
    <property type="match status" value="1"/>
</dbReference>
<evidence type="ECO:0000256" key="2">
    <source>
        <dbReference type="ARBA" id="ARBA00022723"/>
    </source>
</evidence>
<feature type="active site" description="Nucleophile" evidence="6">
    <location>
        <position position="12"/>
    </location>
</feature>
<organism evidence="9 10">
    <name type="scientific">Brevibacillus panacihumi</name>
    <dbReference type="NCBI Taxonomy" id="497735"/>
    <lineage>
        <taxon>Bacteria</taxon>
        <taxon>Bacillati</taxon>
        <taxon>Bacillota</taxon>
        <taxon>Bacilli</taxon>
        <taxon>Bacillales</taxon>
        <taxon>Paenibacillaceae</taxon>
        <taxon>Brevibacillus</taxon>
    </lineage>
</organism>
<dbReference type="GO" id="GO:0005737">
    <property type="term" value="C:cytoplasm"/>
    <property type="evidence" value="ECO:0007669"/>
    <property type="project" value="TreeGrafter"/>
</dbReference>
<dbReference type="Pfam" id="PF13242">
    <property type="entry name" value="Hydrolase_like"/>
    <property type="match status" value="1"/>
</dbReference>
<comment type="similarity">
    <text evidence="1 5">Belongs to the HAD-like hydrolase superfamily. NagD family.</text>
</comment>
<dbReference type="SUPFAM" id="SSF56784">
    <property type="entry name" value="HAD-like"/>
    <property type="match status" value="1"/>
</dbReference>
<evidence type="ECO:0000313" key="10">
    <source>
        <dbReference type="Proteomes" id="UP000281915"/>
    </source>
</evidence>
<feature type="binding site" evidence="8">
    <location>
        <position position="208"/>
    </location>
    <ligand>
        <name>Mg(2+)</name>
        <dbReference type="ChEBI" id="CHEBI:18420"/>
    </ligand>
</feature>
<dbReference type="AlphaFoldDB" id="A0A3M8CQE4"/>
<dbReference type="Proteomes" id="UP000281915">
    <property type="component" value="Unassembled WGS sequence"/>
</dbReference>
<dbReference type="NCBIfam" id="TIGR01457">
    <property type="entry name" value="HAD-SF-IIA-hyp2"/>
    <property type="match status" value="1"/>
</dbReference>
<dbReference type="InterPro" id="IPR006357">
    <property type="entry name" value="HAD-SF_hydro_IIA"/>
</dbReference>